<dbReference type="RefSeq" id="WP_123522548.1">
    <property type="nucleotide sequence ID" value="NZ_JBHLWF010000033.1"/>
</dbReference>
<dbReference type="GO" id="GO:0005886">
    <property type="term" value="C:plasma membrane"/>
    <property type="evidence" value="ECO:0007669"/>
    <property type="project" value="UniProtKB-SubCell"/>
</dbReference>
<comment type="similarity">
    <text evidence="9">Belongs to the FtsQ/DivIB family. FtsQ subfamily.</text>
</comment>
<keyword evidence="8 9" id="KW-0131">Cell cycle</keyword>
<evidence type="ECO:0000256" key="4">
    <source>
        <dbReference type="ARBA" id="ARBA00022618"/>
    </source>
</evidence>
<dbReference type="Gene3D" id="3.40.50.11690">
    <property type="entry name" value="Cell division protein FtsQ/DivIB"/>
    <property type="match status" value="1"/>
</dbReference>
<comment type="subcellular location">
    <subcellularLocation>
        <location evidence="9">Cell inner membrane</location>
        <topology evidence="9">Single-pass type II membrane protein</topology>
    </subcellularLocation>
    <subcellularLocation>
        <location evidence="1">Membrane</location>
    </subcellularLocation>
    <text evidence="9">Localizes to the division septum.</text>
</comment>
<evidence type="ECO:0000256" key="2">
    <source>
        <dbReference type="ARBA" id="ARBA00022475"/>
    </source>
</evidence>
<evidence type="ECO:0000256" key="8">
    <source>
        <dbReference type="ARBA" id="ARBA00023306"/>
    </source>
</evidence>
<evidence type="ECO:0000256" key="10">
    <source>
        <dbReference type="SAM" id="MobiDB-lite"/>
    </source>
</evidence>
<dbReference type="InterPro" id="IPR026579">
    <property type="entry name" value="FtsQ"/>
</dbReference>
<dbReference type="InterPro" id="IPR013685">
    <property type="entry name" value="POTRA_FtsQ_type"/>
</dbReference>
<evidence type="ECO:0000256" key="5">
    <source>
        <dbReference type="ARBA" id="ARBA00022692"/>
    </source>
</evidence>
<keyword evidence="13" id="KW-1185">Reference proteome</keyword>
<dbReference type="Proteomes" id="UP000294599">
    <property type="component" value="Unassembled WGS sequence"/>
</dbReference>
<keyword evidence="5 9" id="KW-0812">Transmembrane</keyword>
<dbReference type="Gene3D" id="3.10.20.310">
    <property type="entry name" value="membrane protein fhac"/>
    <property type="match status" value="1"/>
</dbReference>
<gene>
    <name evidence="9" type="primary">ftsQ</name>
    <name evidence="12" type="ORF">EDC25_11019</name>
</gene>
<feature type="domain" description="POTRA" evidence="11">
    <location>
        <begin position="36"/>
        <end position="105"/>
    </location>
</feature>
<keyword evidence="2 9" id="KW-1003">Cell membrane</keyword>
<evidence type="ECO:0000259" key="11">
    <source>
        <dbReference type="PROSITE" id="PS51779"/>
    </source>
</evidence>
<dbReference type="Pfam" id="PF03799">
    <property type="entry name" value="FtsQ_DivIB_C"/>
    <property type="match status" value="1"/>
</dbReference>
<evidence type="ECO:0000313" key="12">
    <source>
        <dbReference type="EMBL" id="TCS97958.1"/>
    </source>
</evidence>
<dbReference type="PROSITE" id="PS51779">
    <property type="entry name" value="POTRA"/>
    <property type="match status" value="1"/>
</dbReference>
<comment type="caution">
    <text evidence="12">The sequence shown here is derived from an EMBL/GenBank/DDBJ whole genome shotgun (WGS) entry which is preliminary data.</text>
</comment>
<reference evidence="12 13" key="1">
    <citation type="submission" date="2019-03" db="EMBL/GenBank/DDBJ databases">
        <title>Genomic Encyclopedia of Type Strains, Phase IV (KMG-IV): sequencing the most valuable type-strain genomes for metagenomic binning, comparative biology and taxonomic classification.</title>
        <authorList>
            <person name="Goeker M."/>
        </authorList>
    </citation>
    <scope>NUCLEOTIDE SEQUENCE [LARGE SCALE GENOMIC DNA]</scope>
    <source>
        <strain evidence="12 13">DSM 21944</strain>
    </source>
</reference>
<evidence type="ECO:0000256" key="3">
    <source>
        <dbReference type="ARBA" id="ARBA00022519"/>
    </source>
</evidence>
<organism evidence="12 13">
    <name type="scientific">Pseudofulvimonas gallinarii</name>
    <dbReference type="NCBI Taxonomy" id="634155"/>
    <lineage>
        <taxon>Bacteria</taxon>
        <taxon>Pseudomonadati</taxon>
        <taxon>Pseudomonadota</taxon>
        <taxon>Gammaproteobacteria</taxon>
        <taxon>Lysobacterales</taxon>
        <taxon>Rhodanobacteraceae</taxon>
        <taxon>Pseudofulvimonas</taxon>
    </lineage>
</organism>
<keyword evidence="6 9" id="KW-1133">Transmembrane helix</keyword>
<comment type="function">
    <text evidence="9">Essential cell division protein. May link together the upstream cell division proteins, which are predominantly cytoplasmic, with the downstream cell division proteins, which are predominantly periplasmic. May control correct divisome assembly.</text>
</comment>
<comment type="subunit">
    <text evidence="9">Part of a complex composed of FtsB, FtsL and FtsQ.</text>
</comment>
<dbReference type="GO" id="GO:0043093">
    <property type="term" value="P:FtsZ-dependent cytokinesis"/>
    <property type="evidence" value="ECO:0007669"/>
    <property type="project" value="UniProtKB-UniRule"/>
</dbReference>
<dbReference type="OrthoDB" id="9790370at2"/>
<keyword evidence="7 9" id="KW-0472">Membrane</keyword>
<dbReference type="InterPro" id="IPR034746">
    <property type="entry name" value="POTRA"/>
</dbReference>
<proteinExistence type="inferred from homology"/>
<keyword evidence="4 9" id="KW-0132">Cell division</keyword>
<sequence length="266" mass="29252">MNGATLFRLLAWAFALTLLALPVVGVLNGSFASDRWPLRHLELKAELRRVSAEQIQRTAMQFTGEGFFALSLTELRDALAKLPWVESVEVRKRWPDTVVVKVLEFQPYAIWDGRALVSRSGRLFEVPGIEALGGLPRLGGPDAGIEAVVAFHAEAVRALESSRLQVAQVHLSDRGSWTVVLDGGAELVLGRHQAMERLQRFADTVDTLMQTRPEHVLRHADLRYPNGYALTWSERAPPSDGGGDASAQARAAGSNRSADIRQDLQV</sequence>
<feature type="region of interest" description="Disordered" evidence="10">
    <location>
        <begin position="233"/>
        <end position="266"/>
    </location>
</feature>
<name>A0A4R3LEX2_9GAMM</name>
<dbReference type="EMBL" id="SMAF01000010">
    <property type="protein sequence ID" value="TCS97958.1"/>
    <property type="molecule type" value="Genomic_DNA"/>
</dbReference>
<evidence type="ECO:0000256" key="9">
    <source>
        <dbReference type="HAMAP-Rule" id="MF_00911"/>
    </source>
</evidence>
<dbReference type="HAMAP" id="MF_00911">
    <property type="entry name" value="FtsQ_subfam"/>
    <property type="match status" value="1"/>
</dbReference>
<dbReference type="PANTHER" id="PTHR35851">
    <property type="entry name" value="CELL DIVISION PROTEIN FTSQ"/>
    <property type="match status" value="1"/>
</dbReference>
<dbReference type="Pfam" id="PF08478">
    <property type="entry name" value="POTRA_1"/>
    <property type="match status" value="1"/>
</dbReference>
<accession>A0A4R3LEX2</accession>
<dbReference type="InterPro" id="IPR005548">
    <property type="entry name" value="Cell_div_FtsQ/DivIB_C"/>
</dbReference>
<evidence type="ECO:0000256" key="7">
    <source>
        <dbReference type="ARBA" id="ARBA00023136"/>
    </source>
</evidence>
<evidence type="ECO:0000313" key="13">
    <source>
        <dbReference type="Proteomes" id="UP000294599"/>
    </source>
</evidence>
<dbReference type="InterPro" id="IPR045335">
    <property type="entry name" value="FtsQ_C_sf"/>
</dbReference>
<dbReference type="AlphaFoldDB" id="A0A4R3LEX2"/>
<dbReference type="GO" id="GO:0090529">
    <property type="term" value="P:cell septum assembly"/>
    <property type="evidence" value="ECO:0007669"/>
    <property type="project" value="InterPro"/>
</dbReference>
<keyword evidence="3 9" id="KW-0997">Cell inner membrane</keyword>
<dbReference type="GO" id="GO:0032153">
    <property type="term" value="C:cell division site"/>
    <property type="evidence" value="ECO:0007669"/>
    <property type="project" value="UniProtKB-UniRule"/>
</dbReference>
<protein>
    <recommendedName>
        <fullName evidence="9">Cell division protein FtsQ</fullName>
    </recommendedName>
</protein>
<dbReference type="PANTHER" id="PTHR35851:SF1">
    <property type="entry name" value="CELL DIVISION PROTEIN FTSQ"/>
    <property type="match status" value="1"/>
</dbReference>
<evidence type="ECO:0000256" key="1">
    <source>
        <dbReference type="ARBA" id="ARBA00004370"/>
    </source>
</evidence>
<evidence type="ECO:0000256" key="6">
    <source>
        <dbReference type="ARBA" id="ARBA00022989"/>
    </source>
</evidence>